<protein>
    <submittedName>
        <fullName evidence="1">Uncharacterized protein</fullName>
    </submittedName>
</protein>
<keyword evidence="2" id="KW-1185">Reference proteome</keyword>
<organism evidence="1 2">
    <name type="scientific">Oscillatoria acuminata PCC 6304</name>
    <dbReference type="NCBI Taxonomy" id="56110"/>
    <lineage>
        <taxon>Bacteria</taxon>
        <taxon>Bacillati</taxon>
        <taxon>Cyanobacteriota</taxon>
        <taxon>Cyanophyceae</taxon>
        <taxon>Oscillatoriophycideae</taxon>
        <taxon>Oscillatoriales</taxon>
        <taxon>Oscillatoriaceae</taxon>
        <taxon>Oscillatoria</taxon>
    </lineage>
</organism>
<reference evidence="1 2" key="1">
    <citation type="submission" date="2012-06" db="EMBL/GenBank/DDBJ databases">
        <title>Finished chromosome of genome of Oscillatoria acuminata PCC 6304.</title>
        <authorList>
            <consortium name="US DOE Joint Genome Institute"/>
            <person name="Gugger M."/>
            <person name="Coursin T."/>
            <person name="Rippka R."/>
            <person name="Tandeau De Marsac N."/>
            <person name="Huntemann M."/>
            <person name="Wei C.-L."/>
            <person name="Han J."/>
            <person name="Detter J.C."/>
            <person name="Han C."/>
            <person name="Tapia R."/>
            <person name="Davenport K."/>
            <person name="Daligault H."/>
            <person name="Erkkila T."/>
            <person name="Gu W."/>
            <person name="Munk A.C.C."/>
            <person name="Teshima H."/>
            <person name="Xu Y."/>
            <person name="Chain P."/>
            <person name="Chen A."/>
            <person name="Krypides N."/>
            <person name="Mavromatis K."/>
            <person name="Markowitz V."/>
            <person name="Szeto E."/>
            <person name="Ivanova N."/>
            <person name="Mikhailova N."/>
            <person name="Ovchinnikova G."/>
            <person name="Pagani I."/>
            <person name="Pati A."/>
            <person name="Goodwin L."/>
            <person name="Peters L."/>
            <person name="Pitluck S."/>
            <person name="Woyke T."/>
            <person name="Kerfeld C."/>
        </authorList>
    </citation>
    <scope>NUCLEOTIDE SEQUENCE [LARGE SCALE GENOMIC DNA]</scope>
    <source>
        <strain evidence="1 2">PCC 6304</strain>
    </source>
</reference>
<evidence type="ECO:0000313" key="2">
    <source>
        <dbReference type="Proteomes" id="UP000010367"/>
    </source>
</evidence>
<dbReference type="RefSeq" id="WP_015149139.1">
    <property type="nucleotide sequence ID" value="NC_019693.1"/>
</dbReference>
<evidence type="ECO:0000313" key="1">
    <source>
        <dbReference type="EMBL" id="AFY82503.1"/>
    </source>
</evidence>
<dbReference type="AlphaFoldDB" id="K9TJD0"/>
<dbReference type="Proteomes" id="UP000010367">
    <property type="component" value="Chromosome"/>
</dbReference>
<accession>K9TJD0</accession>
<name>K9TJD0_9CYAN</name>
<sequence>MKMEIEMVLNELSLRHPAPDTYTARQWMSDLIGTINAIAKYSSESVSLRTQYDFHSTQLAPNYPLFRWLNDQEVDQMKRDIILTLATNSPFSHAIDNPDIQDIENNQANSEYRYEGERAIGLGVAHLLETIAISFPSADCWDYSYISVDIIKCEDNDEDNKVEIRHASHKDHVEEHADWIKSCTQVKVRDGVDLWQCKEDLFPHLHFCNAVEKQLKTLLANAPMLQSVQRRLFELENSSNQWTSGAFDWNTLPTKATPESDSRLKQFEQALTIECPDGESRLFSLHVRMTPGAWRLYFSTDLGPGQIIIGYIGPKL</sequence>
<dbReference type="KEGG" id="oac:Oscil6304_2902"/>
<proteinExistence type="predicted"/>
<dbReference type="EMBL" id="CP003607">
    <property type="protein sequence ID" value="AFY82503.1"/>
    <property type="molecule type" value="Genomic_DNA"/>
</dbReference>
<dbReference type="PATRIC" id="fig|56110.3.peg.3456"/>
<gene>
    <name evidence="1" type="ORF">Oscil6304_2902</name>
</gene>
<dbReference type="STRING" id="56110.Oscil6304_2902"/>
<dbReference type="eggNOG" id="ENOG5030FJI">
    <property type="taxonomic scope" value="Bacteria"/>
</dbReference>
<dbReference type="InParanoid" id="K9TJD0"/>
<dbReference type="HOGENOM" id="CLU_075027_0_0_3"/>